<reference evidence="1 2" key="1">
    <citation type="submission" date="2018-07" db="EMBL/GenBank/DDBJ databases">
        <title>Genomic Encyclopedia of Type Strains, Phase IV (KMG-IV): sequencing the most valuable type-strain genomes for metagenomic binning, comparative biology and taxonomic classification.</title>
        <authorList>
            <person name="Goeker M."/>
        </authorList>
    </citation>
    <scope>NUCLEOTIDE SEQUENCE [LARGE SCALE GENOMIC DNA]</scope>
    <source>
        <strain evidence="1 2">DSM 14364</strain>
    </source>
</reference>
<keyword evidence="2" id="KW-1185">Reference proteome</keyword>
<dbReference type="InterPro" id="IPR021335">
    <property type="entry name" value="DUF2948"/>
</dbReference>
<proteinExistence type="predicted"/>
<accession>A0A370HI66</accession>
<sequence length="166" mass="18806">MRLSLSTYLSKLSKTGWQAPMDLLRLVALDPEDLAVVSAHLQDALLRVDDMIYLPKERRFALQVRRFDWEAQSDTPQRRLTCMHFEHVTGVRVRGIDQSKKDAVLNLLAISFEERDAPSGTATLIFADGGAIQVDLECIEMQMKDLGPVWAAESRPSHEEMPAERL</sequence>
<name>A0A370HI66_9HYPH</name>
<dbReference type="Proteomes" id="UP000254925">
    <property type="component" value="Unassembled WGS sequence"/>
</dbReference>
<evidence type="ECO:0000313" key="2">
    <source>
        <dbReference type="Proteomes" id="UP000254925"/>
    </source>
</evidence>
<dbReference type="EMBL" id="QQBB01000006">
    <property type="protein sequence ID" value="RDI57804.1"/>
    <property type="molecule type" value="Genomic_DNA"/>
</dbReference>
<dbReference type="Pfam" id="PF11164">
    <property type="entry name" value="DUF2948"/>
    <property type="match status" value="1"/>
</dbReference>
<dbReference type="AlphaFoldDB" id="A0A370HI66"/>
<comment type="caution">
    <text evidence="1">The sequence shown here is derived from an EMBL/GenBank/DDBJ whole genome shotgun (WGS) entry which is preliminary data.</text>
</comment>
<protein>
    <submittedName>
        <fullName evidence="1">DUF2948 family protein</fullName>
    </submittedName>
</protein>
<organism evidence="1 2">
    <name type="scientific">Microvirga subterranea</name>
    <dbReference type="NCBI Taxonomy" id="186651"/>
    <lineage>
        <taxon>Bacteria</taxon>
        <taxon>Pseudomonadati</taxon>
        <taxon>Pseudomonadota</taxon>
        <taxon>Alphaproteobacteria</taxon>
        <taxon>Hyphomicrobiales</taxon>
        <taxon>Methylobacteriaceae</taxon>
        <taxon>Microvirga</taxon>
    </lineage>
</organism>
<gene>
    <name evidence="1" type="ORF">DES45_106117</name>
</gene>
<evidence type="ECO:0000313" key="1">
    <source>
        <dbReference type="EMBL" id="RDI57804.1"/>
    </source>
</evidence>